<dbReference type="Proteomes" id="UP000310200">
    <property type="component" value="Unassembled WGS sequence"/>
</dbReference>
<keyword evidence="4 12" id="KW-0894">Sodium channel</keyword>
<dbReference type="EMBL" id="QBLH01003227">
    <property type="protein sequence ID" value="TGZ42194.1"/>
    <property type="molecule type" value="Genomic_DNA"/>
</dbReference>
<keyword evidence="9 13" id="KW-0472">Membrane</keyword>
<keyword evidence="10 12" id="KW-0739">Sodium transport</keyword>
<dbReference type="AlphaFoldDB" id="A0A4V6RGB1"/>
<feature type="transmembrane region" description="Helical" evidence="13">
    <location>
        <begin position="475"/>
        <end position="495"/>
    </location>
</feature>
<evidence type="ECO:0000256" key="1">
    <source>
        <dbReference type="ARBA" id="ARBA00004141"/>
    </source>
</evidence>
<dbReference type="Pfam" id="PF00858">
    <property type="entry name" value="ASC"/>
    <property type="match status" value="1"/>
</dbReference>
<dbReference type="GO" id="GO:0015280">
    <property type="term" value="F:ligand-gated sodium channel activity"/>
    <property type="evidence" value="ECO:0007669"/>
    <property type="project" value="TreeGrafter"/>
</dbReference>
<sequence length="575" mass="65286">MKSGKKKLRKLMKVSRNGIARIRLRGNKDRGKYFNMILQGLNYFCTHTSLHGLRYVVDPELHVIGRFLWFVVFVISSTIASNVIYSLAHRFQAAPTSIGIESMHYETSNLPFPSVTLCPNDRVDWSRALELEPRIFSNVTDEASVETFRKILGKLSVMSFGDFDELDFLKKQNVRSLAGINITQVLHEVMPRCDQLLSTCWWRNANRNCCEIFEVQKTEYGFCYSFNSEVAQTAPANLTESRPRRASGYGDWSGVKVTIHLGNISKPPNSGKGNAEEIDGVLVIINEPRVWPNSGTMIPSGSLVSVSLECVSGHATQRVLELDKDKQPCQYDEAGMYKQETCLSLCKRYWVAKYCRCNPSFLFPATGHFRDCTIEDFICLIDYNAGYECNLLLRNGWMAMQDVFNDYIVHFGGEYPHGIPSMICNCLPECDYYVYSTQFSNVPLHNMNDIMLDVHFIGQTSFRYKTDIVFTQMDLLAICIYFLAVSFGGIIGLFLGGSLLSAVELVYYLAVAVFSSLRSRQRRTEGERRARRSSVTHVHAAAVLPILDYNPLKPPARRIPIFPNYGLAELNLNRY</sequence>
<evidence type="ECO:0000256" key="2">
    <source>
        <dbReference type="ARBA" id="ARBA00007193"/>
    </source>
</evidence>
<reference evidence="14 15" key="1">
    <citation type="journal article" date="2019" name="Philos. Trans. R. Soc. Lond., B, Biol. Sci.">
        <title>Ant behaviour and brain gene expression of defending hosts depend on the ecological success of the intruding social parasite.</title>
        <authorList>
            <person name="Kaur R."/>
            <person name="Stoldt M."/>
            <person name="Jongepier E."/>
            <person name="Feldmeyer B."/>
            <person name="Menzel F."/>
            <person name="Bornberg-Bauer E."/>
            <person name="Foitzik S."/>
        </authorList>
    </citation>
    <scope>NUCLEOTIDE SEQUENCE [LARGE SCALE GENOMIC DNA]</scope>
    <source>
        <tissue evidence="14">Whole body</tissue>
    </source>
</reference>
<evidence type="ECO:0000256" key="8">
    <source>
        <dbReference type="ARBA" id="ARBA00023065"/>
    </source>
</evidence>
<evidence type="ECO:0000256" key="5">
    <source>
        <dbReference type="ARBA" id="ARBA00022692"/>
    </source>
</evidence>
<accession>A0A4V6RGB1</accession>
<evidence type="ECO:0000256" key="9">
    <source>
        <dbReference type="ARBA" id="ARBA00023136"/>
    </source>
</evidence>
<evidence type="ECO:0000313" key="14">
    <source>
        <dbReference type="EMBL" id="TGZ42194.1"/>
    </source>
</evidence>
<evidence type="ECO:0000256" key="13">
    <source>
        <dbReference type="SAM" id="Phobius"/>
    </source>
</evidence>
<evidence type="ECO:0000256" key="7">
    <source>
        <dbReference type="ARBA" id="ARBA00023053"/>
    </source>
</evidence>
<dbReference type="Gene3D" id="1.10.287.770">
    <property type="entry name" value="YojJ-like"/>
    <property type="match status" value="1"/>
</dbReference>
<dbReference type="Gene3D" id="2.60.470.10">
    <property type="entry name" value="Acid-sensing ion channels like domains"/>
    <property type="match status" value="1"/>
</dbReference>
<dbReference type="PRINTS" id="PR01078">
    <property type="entry name" value="AMINACHANNEL"/>
</dbReference>
<proteinExistence type="inferred from homology"/>
<evidence type="ECO:0000256" key="4">
    <source>
        <dbReference type="ARBA" id="ARBA00022461"/>
    </source>
</evidence>
<evidence type="ECO:0000256" key="10">
    <source>
        <dbReference type="ARBA" id="ARBA00023201"/>
    </source>
</evidence>
<keyword evidence="8 12" id="KW-0406">Ion transport</keyword>
<feature type="transmembrane region" description="Helical" evidence="13">
    <location>
        <begin position="33"/>
        <end position="55"/>
    </location>
</feature>
<evidence type="ECO:0000256" key="11">
    <source>
        <dbReference type="ARBA" id="ARBA00023303"/>
    </source>
</evidence>
<feature type="transmembrane region" description="Helical" evidence="13">
    <location>
        <begin position="501"/>
        <end position="519"/>
    </location>
</feature>
<gene>
    <name evidence="14" type="ORF">DBV15_05618</name>
</gene>
<keyword evidence="11 12" id="KW-0407">Ion channel</keyword>
<dbReference type="STRING" id="300112.A0A4V6RGB1"/>
<keyword evidence="15" id="KW-1185">Reference proteome</keyword>
<keyword evidence="3 12" id="KW-0813">Transport</keyword>
<comment type="subcellular location">
    <subcellularLocation>
        <location evidence="1">Membrane</location>
        <topology evidence="1">Multi-pass membrane protein</topology>
    </subcellularLocation>
</comment>
<evidence type="ECO:0000313" key="15">
    <source>
        <dbReference type="Proteomes" id="UP000310200"/>
    </source>
</evidence>
<keyword evidence="6 13" id="KW-1133">Transmembrane helix</keyword>
<feature type="transmembrane region" description="Helical" evidence="13">
    <location>
        <begin position="67"/>
        <end position="88"/>
    </location>
</feature>
<evidence type="ECO:0000256" key="6">
    <source>
        <dbReference type="ARBA" id="ARBA00022989"/>
    </source>
</evidence>
<dbReference type="InterPro" id="IPR001873">
    <property type="entry name" value="ENaC"/>
</dbReference>
<comment type="similarity">
    <text evidence="2 12">Belongs to the amiloride-sensitive sodium channel (TC 1.A.6) family.</text>
</comment>
<evidence type="ECO:0000256" key="12">
    <source>
        <dbReference type="RuleBase" id="RU000679"/>
    </source>
</evidence>
<dbReference type="GO" id="GO:0005886">
    <property type="term" value="C:plasma membrane"/>
    <property type="evidence" value="ECO:0007669"/>
    <property type="project" value="TreeGrafter"/>
</dbReference>
<name>A0A4V6RGB1_9HYME</name>
<dbReference type="PANTHER" id="PTHR11690">
    <property type="entry name" value="AMILORIDE-SENSITIVE SODIUM CHANNEL-RELATED"/>
    <property type="match status" value="1"/>
</dbReference>
<evidence type="ECO:0000256" key="3">
    <source>
        <dbReference type="ARBA" id="ARBA00022448"/>
    </source>
</evidence>
<protein>
    <submittedName>
        <fullName evidence="14">Sodium channel protein Nach</fullName>
    </submittedName>
</protein>
<keyword evidence="5 12" id="KW-0812">Transmembrane</keyword>
<dbReference type="PANTHER" id="PTHR11690:SF300">
    <property type="entry name" value="PICKPOCKET PROTEIN 19"/>
    <property type="match status" value="1"/>
</dbReference>
<organism evidence="14 15">
    <name type="scientific">Temnothorax longispinosus</name>
    <dbReference type="NCBI Taxonomy" id="300112"/>
    <lineage>
        <taxon>Eukaryota</taxon>
        <taxon>Metazoa</taxon>
        <taxon>Ecdysozoa</taxon>
        <taxon>Arthropoda</taxon>
        <taxon>Hexapoda</taxon>
        <taxon>Insecta</taxon>
        <taxon>Pterygota</taxon>
        <taxon>Neoptera</taxon>
        <taxon>Endopterygota</taxon>
        <taxon>Hymenoptera</taxon>
        <taxon>Apocrita</taxon>
        <taxon>Aculeata</taxon>
        <taxon>Formicoidea</taxon>
        <taxon>Formicidae</taxon>
        <taxon>Myrmicinae</taxon>
        <taxon>Temnothorax</taxon>
    </lineage>
</organism>
<comment type="caution">
    <text evidence="14">The sequence shown here is derived from an EMBL/GenBank/DDBJ whole genome shotgun (WGS) entry which is preliminary data.</text>
</comment>
<keyword evidence="7" id="KW-0915">Sodium</keyword>